<dbReference type="EMBL" id="JABSTV010001253">
    <property type="protein sequence ID" value="KAH7944190.1"/>
    <property type="molecule type" value="Genomic_DNA"/>
</dbReference>
<dbReference type="PANTHER" id="PTHR21521:SF0">
    <property type="entry name" value="AMUN, ISOFORM A"/>
    <property type="match status" value="1"/>
</dbReference>
<dbReference type="AlphaFoldDB" id="A0A9D4PJI3"/>
<organism evidence="2 3">
    <name type="scientific">Rhipicephalus sanguineus</name>
    <name type="common">Brown dog tick</name>
    <name type="synonym">Ixodes sanguineus</name>
    <dbReference type="NCBI Taxonomy" id="34632"/>
    <lineage>
        <taxon>Eukaryota</taxon>
        <taxon>Metazoa</taxon>
        <taxon>Ecdysozoa</taxon>
        <taxon>Arthropoda</taxon>
        <taxon>Chelicerata</taxon>
        <taxon>Arachnida</taxon>
        <taxon>Acari</taxon>
        <taxon>Parasitiformes</taxon>
        <taxon>Ixodida</taxon>
        <taxon>Ixodoidea</taxon>
        <taxon>Ixodidae</taxon>
        <taxon>Rhipicephalinae</taxon>
        <taxon>Rhipicephalus</taxon>
        <taxon>Rhipicephalus</taxon>
    </lineage>
</organism>
<reference evidence="2" key="2">
    <citation type="submission" date="2021-09" db="EMBL/GenBank/DDBJ databases">
        <authorList>
            <person name="Jia N."/>
            <person name="Wang J."/>
            <person name="Shi W."/>
            <person name="Du L."/>
            <person name="Sun Y."/>
            <person name="Zhan W."/>
            <person name="Jiang J."/>
            <person name="Wang Q."/>
            <person name="Zhang B."/>
            <person name="Ji P."/>
            <person name="Sakyi L.B."/>
            <person name="Cui X."/>
            <person name="Yuan T."/>
            <person name="Jiang B."/>
            <person name="Yang W."/>
            <person name="Lam T.T.-Y."/>
            <person name="Chang Q."/>
            <person name="Ding S."/>
            <person name="Wang X."/>
            <person name="Zhu J."/>
            <person name="Ruan X."/>
            <person name="Zhao L."/>
            <person name="Wei J."/>
            <person name="Que T."/>
            <person name="Du C."/>
            <person name="Cheng J."/>
            <person name="Dai P."/>
            <person name="Han X."/>
            <person name="Huang E."/>
            <person name="Gao Y."/>
            <person name="Liu J."/>
            <person name="Shao H."/>
            <person name="Ye R."/>
            <person name="Li L."/>
            <person name="Wei W."/>
            <person name="Wang X."/>
            <person name="Wang C."/>
            <person name="Huo Q."/>
            <person name="Li W."/>
            <person name="Guo W."/>
            <person name="Chen H."/>
            <person name="Chen S."/>
            <person name="Zhou L."/>
            <person name="Zhou L."/>
            <person name="Ni X."/>
            <person name="Tian J."/>
            <person name="Zhou Y."/>
            <person name="Sheng Y."/>
            <person name="Liu T."/>
            <person name="Pan Y."/>
            <person name="Xia L."/>
            <person name="Li J."/>
            <person name="Zhao F."/>
            <person name="Cao W."/>
        </authorList>
    </citation>
    <scope>NUCLEOTIDE SEQUENCE</scope>
    <source>
        <strain evidence="2">Rsan-2018</strain>
        <tissue evidence="2">Larvae</tissue>
    </source>
</reference>
<evidence type="ECO:0000256" key="1">
    <source>
        <dbReference type="SAM" id="MobiDB-lite"/>
    </source>
</evidence>
<gene>
    <name evidence="2" type="ORF">HPB52_016966</name>
</gene>
<feature type="compositionally biased region" description="Low complexity" evidence="1">
    <location>
        <begin position="386"/>
        <end position="396"/>
    </location>
</feature>
<keyword evidence="3" id="KW-1185">Reference proteome</keyword>
<sequence length="426" mass="46202">MRSTQRASRAAEEATSCEAAADGTRHNGRVAPSVVGPGKSSLPHCSRKGRSQVTREVYVFKLHTMAEPSDTTLTFFTKATPSQWSYVLSLYKEVLKQKAALRTKKGGPEELIKLDAWQVEKNFFYSSRWYQEQLPKTIQARKDKHLVHEELVKIMKWKLMRGKYRPQLLDLVRINTELAVKSTSKKAFRKLPNLSGAITALTNLKGIGPATASAILAAAFPEQAPYMADESMLSTPGVEATDYTLAEYLNYAERIKTCTEQLAQKDPNSTWTPHKVELVLWAHYVARELKPSLLDDLSKYKDSVPSANGNGPSATTTSSDTADDHHNVASNGAAEDAPLSSPSDSRSSADLAQVTNDESSSQDGPAENNGAVPTVGAGESAEDDSSSSAIIAADDAVVPDVTAGKGAKRDLEDEESAESDKKKARA</sequence>
<proteinExistence type="predicted"/>
<feature type="compositionally biased region" description="Low complexity" evidence="1">
    <location>
        <begin position="1"/>
        <end position="21"/>
    </location>
</feature>
<dbReference type="VEuPathDB" id="VectorBase:RSAN_055318"/>
<reference evidence="2" key="1">
    <citation type="journal article" date="2020" name="Cell">
        <title>Large-Scale Comparative Analyses of Tick Genomes Elucidate Their Genetic Diversity and Vector Capacities.</title>
        <authorList>
            <consortium name="Tick Genome and Microbiome Consortium (TIGMIC)"/>
            <person name="Jia N."/>
            <person name="Wang J."/>
            <person name="Shi W."/>
            <person name="Du L."/>
            <person name="Sun Y."/>
            <person name="Zhan W."/>
            <person name="Jiang J.F."/>
            <person name="Wang Q."/>
            <person name="Zhang B."/>
            <person name="Ji P."/>
            <person name="Bell-Sakyi L."/>
            <person name="Cui X.M."/>
            <person name="Yuan T.T."/>
            <person name="Jiang B.G."/>
            <person name="Yang W.F."/>
            <person name="Lam T.T."/>
            <person name="Chang Q.C."/>
            <person name="Ding S.J."/>
            <person name="Wang X.J."/>
            <person name="Zhu J.G."/>
            <person name="Ruan X.D."/>
            <person name="Zhao L."/>
            <person name="Wei J.T."/>
            <person name="Ye R.Z."/>
            <person name="Que T.C."/>
            <person name="Du C.H."/>
            <person name="Zhou Y.H."/>
            <person name="Cheng J.X."/>
            <person name="Dai P.F."/>
            <person name="Guo W.B."/>
            <person name="Han X.H."/>
            <person name="Huang E.J."/>
            <person name="Li L.F."/>
            <person name="Wei W."/>
            <person name="Gao Y.C."/>
            <person name="Liu J.Z."/>
            <person name="Shao H.Z."/>
            <person name="Wang X."/>
            <person name="Wang C.C."/>
            <person name="Yang T.C."/>
            <person name="Huo Q.B."/>
            <person name="Li W."/>
            <person name="Chen H.Y."/>
            <person name="Chen S.E."/>
            <person name="Zhou L.G."/>
            <person name="Ni X.B."/>
            <person name="Tian J.H."/>
            <person name="Sheng Y."/>
            <person name="Liu T."/>
            <person name="Pan Y.S."/>
            <person name="Xia L.Y."/>
            <person name="Li J."/>
            <person name="Zhao F."/>
            <person name="Cao W.C."/>
        </authorList>
    </citation>
    <scope>NUCLEOTIDE SEQUENCE</scope>
    <source>
        <strain evidence="2">Rsan-2018</strain>
    </source>
</reference>
<feature type="region of interest" description="Disordered" evidence="1">
    <location>
        <begin position="303"/>
        <end position="426"/>
    </location>
</feature>
<dbReference type="Proteomes" id="UP000821837">
    <property type="component" value="Unassembled WGS sequence"/>
</dbReference>
<protein>
    <submittedName>
        <fullName evidence="2">Uncharacterized protein</fullName>
    </submittedName>
</protein>
<evidence type="ECO:0000313" key="3">
    <source>
        <dbReference type="Proteomes" id="UP000821837"/>
    </source>
</evidence>
<feature type="region of interest" description="Disordered" evidence="1">
    <location>
        <begin position="1"/>
        <end position="47"/>
    </location>
</feature>
<feature type="compositionally biased region" description="Polar residues" evidence="1">
    <location>
        <begin position="353"/>
        <end position="363"/>
    </location>
</feature>
<comment type="caution">
    <text evidence="2">The sequence shown here is derived from an EMBL/GenBank/DDBJ whole genome shotgun (WGS) entry which is preliminary data.</text>
</comment>
<feature type="compositionally biased region" description="Low complexity" evidence="1">
    <location>
        <begin position="336"/>
        <end position="352"/>
    </location>
</feature>
<name>A0A9D4PJI3_RHISA</name>
<evidence type="ECO:0000313" key="2">
    <source>
        <dbReference type="EMBL" id="KAH7944190.1"/>
    </source>
</evidence>
<dbReference type="PANTHER" id="PTHR21521">
    <property type="entry name" value="AMUN, ISOFORM A"/>
    <property type="match status" value="1"/>
</dbReference>
<accession>A0A9D4PJI3</accession>